<name>A0ABV9ID15_9DEIO</name>
<evidence type="ECO:0000313" key="2">
    <source>
        <dbReference type="Proteomes" id="UP001595952"/>
    </source>
</evidence>
<proteinExistence type="predicted"/>
<dbReference type="Proteomes" id="UP001595952">
    <property type="component" value="Unassembled WGS sequence"/>
</dbReference>
<protein>
    <submittedName>
        <fullName evidence="1">TolB family protein</fullName>
    </submittedName>
</protein>
<dbReference type="RefSeq" id="WP_380063213.1">
    <property type="nucleotide sequence ID" value="NZ_JBHSEI010000015.1"/>
</dbReference>
<accession>A0ABV9ID15</accession>
<dbReference type="SUPFAM" id="SSF69304">
    <property type="entry name" value="Tricorn protease N-terminal domain"/>
    <property type="match status" value="1"/>
</dbReference>
<gene>
    <name evidence="1" type="ORF">ACFO0D_18015</name>
</gene>
<evidence type="ECO:0000313" key="1">
    <source>
        <dbReference type="EMBL" id="MFC4640229.1"/>
    </source>
</evidence>
<dbReference type="EMBL" id="JBHSEI010000015">
    <property type="protein sequence ID" value="MFC4640229.1"/>
    <property type="molecule type" value="Genomic_DNA"/>
</dbReference>
<sequence>MSERIPLETLAALPSVLSPTVSHAGDQVAFYADWTGRFELYVQHLQTGARRQLTNGEAPKAIRAGFVWGRDDQHLYFSRDENGD</sequence>
<dbReference type="InterPro" id="IPR011042">
    <property type="entry name" value="6-blade_b-propeller_TolB-like"/>
</dbReference>
<organism evidence="1 2">
    <name type="scientific">Deinococcus hohokamensis</name>
    <dbReference type="NCBI Taxonomy" id="309883"/>
    <lineage>
        <taxon>Bacteria</taxon>
        <taxon>Thermotogati</taxon>
        <taxon>Deinococcota</taxon>
        <taxon>Deinococci</taxon>
        <taxon>Deinococcales</taxon>
        <taxon>Deinococcaceae</taxon>
        <taxon>Deinococcus</taxon>
    </lineage>
</organism>
<dbReference type="Gene3D" id="2.120.10.30">
    <property type="entry name" value="TolB, C-terminal domain"/>
    <property type="match status" value="1"/>
</dbReference>
<keyword evidence="2" id="KW-1185">Reference proteome</keyword>
<comment type="caution">
    <text evidence="1">The sequence shown here is derived from an EMBL/GenBank/DDBJ whole genome shotgun (WGS) entry which is preliminary data.</text>
</comment>
<reference evidence="2" key="1">
    <citation type="journal article" date="2019" name="Int. J. Syst. Evol. Microbiol.">
        <title>The Global Catalogue of Microorganisms (GCM) 10K type strain sequencing project: providing services to taxonomists for standard genome sequencing and annotation.</title>
        <authorList>
            <consortium name="The Broad Institute Genomics Platform"/>
            <consortium name="The Broad Institute Genome Sequencing Center for Infectious Disease"/>
            <person name="Wu L."/>
            <person name="Ma J."/>
        </authorList>
    </citation>
    <scope>NUCLEOTIDE SEQUENCE [LARGE SCALE GENOMIC DNA]</scope>
    <source>
        <strain evidence="2">CCUG 55995</strain>
    </source>
</reference>